<comment type="similarity">
    <text evidence="1">Belongs to the AB hydrolase superfamily. AB hydrolase 2 family.</text>
</comment>
<organism evidence="3 4">
    <name type="scientific">Meristemomyces frigidus</name>
    <dbReference type="NCBI Taxonomy" id="1508187"/>
    <lineage>
        <taxon>Eukaryota</taxon>
        <taxon>Fungi</taxon>
        <taxon>Dikarya</taxon>
        <taxon>Ascomycota</taxon>
        <taxon>Pezizomycotina</taxon>
        <taxon>Dothideomycetes</taxon>
        <taxon>Dothideomycetidae</taxon>
        <taxon>Mycosphaerellales</taxon>
        <taxon>Teratosphaeriaceae</taxon>
        <taxon>Meristemomyces</taxon>
    </lineage>
</organism>
<dbReference type="GO" id="GO:0005737">
    <property type="term" value="C:cytoplasm"/>
    <property type="evidence" value="ECO:0007669"/>
    <property type="project" value="TreeGrafter"/>
</dbReference>
<dbReference type="AlphaFoldDB" id="A0AAN7T8V8"/>
<dbReference type="Proteomes" id="UP001310890">
    <property type="component" value="Unassembled WGS sequence"/>
</dbReference>
<reference evidence="3" key="1">
    <citation type="submission" date="2023-08" db="EMBL/GenBank/DDBJ databases">
        <title>Black Yeasts Isolated from many extreme environments.</title>
        <authorList>
            <person name="Coleine C."/>
            <person name="Stajich J.E."/>
            <person name="Selbmann L."/>
        </authorList>
    </citation>
    <scope>NUCLEOTIDE SEQUENCE</scope>
    <source>
        <strain evidence="3">CCFEE 5401</strain>
    </source>
</reference>
<name>A0AAN7T8V8_9PEZI</name>
<dbReference type="InterPro" id="IPR050565">
    <property type="entry name" value="LYPA1-2/EST-like"/>
</dbReference>
<dbReference type="GO" id="GO:0052689">
    <property type="term" value="F:carboxylic ester hydrolase activity"/>
    <property type="evidence" value="ECO:0007669"/>
    <property type="project" value="TreeGrafter"/>
</dbReference>
<protein>
    <recommendedName>
        <fullName evidence="2">Phospholipase/carboxylesterase/thioesterase domain-containing protein</fullName>
    </recommendedName>
</protein>
<gene>
    <name evidence="3" type="ORF">LTR62_000549</name>
</gene>
<dbReference type="Gene3D" id="3.40.50.1820">
    <property type="entry name" value="alpha/beta hydrolase"/>
    <property type="match status" value="1"/>
</dbReference>
<proteinExistence type="inferred from homology"/>
<accession>A0AAN7T8V8</accession>
<comment type="caution">
    <text evidence="3">The sequence shown here is derived from an EMBL/GenBank/DDBJ whole genome shotgun (WGS) entry which is preliminary data.</text>
</comment>
<dbReference type="EMBL" id="JAVRRL010000101">
    <property type="protein sequence ID" value="KAK5107944.1"/>
    <property type="molecule type" value="Genomic_DNA"/>
</dbReference>
<dbReference type="PANTHER" id="PTHR10655">
    <property type="entry name" value="LYSOPHOSPHOLIPASE-RELATED"/>
    <property type="match status" value="1"/>
</dbReference>
<dbReference type="Pfam" id="PF02230">
    <property type="entry name" value="Abhydrolase_2"/>
    <property type="match status" value="1"/>
</dbReference>
<dbReference type="PANTHER" id="PTHR10655:SF67">
    <property type="entry name" value="PHOSPHOLIPASE_CARBOXYLESTERASE SUPERFAMILY (AFU_ORTHOLOGUE AFUA_5G09340)"/>
    <property type="match status" value="1"/>
</dbReference>
<evidence type="ECO:0000313" key="3">
    <source>
        <dbReference type="EMBL" id="KAK5107944.1"/>
    </source>
</evidence>
<dbReference type="InterPro" id="IPR029058">
    <property type="entry name" value="AB_hydrolase_fold"/>
</dbReference>
<evidence type="ECO:0000313" key="4">
    <source>
        <dbReference type="Proteomes" id="UP001310890"/>
    </source>
</evidence>
<evidence type="ECO:0000256" key="1">
    <source>
        <dbReference type="ARBA" id="ARBA00006499"/>
    </source>
</evidence>
<sequence length="245" mass="25737">MPGRLPVNSDFPTNLVLTIVPPPANDHPTNLLLLLHGLGDTHASFANLGKQLNLPETACLAIQGPLPLLDLAGFHWGDDILFDSNGGGLDADAGFRQSTAVLRRVVEEGLVAKCGYQAREIMILGFGQGGMAALHLAVTLHSSTPTRGELAGIISIGAGLPSSAPAALVDKCRTPVLVCAGASDSLVTPAAEEKLGHCFAEVRVSRYRRPGDGMPRDRDEMTAVMEFFARRGRSARGVPAGSVEL</sequence>
<dbReference type="InterPro" id="IPR003140">
    <property type="entry name" value="PLipase/COase/thioEstase"/>
</dbReference>
<feature type="domain" description="Phospholipase/carboxylesterase/thioesterase" evidence="2">
    <location>
        <begin position="25"/>
        <end position="200"/>
    </location>
</feature>
<dbReference type="SUPFAM" id="SSF53474">
    <property type="entry name" value="alpha/beta-Hydrolases"/>
    <property type="match status" value="1"/>
</dbReference>
<evidence type="ECO:0000259" key="2">
    <source>
        <dbReference type="Pfam" id="PF02230"/>
    </source>
</evidence>
<dbReference type="GO" id="GO:0008474">
    <property type="term" value="F:palmitoyl-(protein) hydrolase activity"/>
    <property type="evidence" value="ECO:0007669"/>
    <property type="project" value="TreeGrafter"/>
</dbReference>